<comment type="caution">
    <text evidence="5 7">Lacks conserved residue(s) required for the propagation of feature annotation.</text>
</comment>
<evidence type="ECO:0000313" key="11">
    <source>
        <dbReference type="Proteomes" id="UP001155587"/>
    </source>
</evidence>
<comment type="similarity">
    <text evidence="5">Belongs to the CheB family.</text>
</comment>
<dbReference type="NCBIfam" id="NF001965">
    <property type="entry name" value="PRK00742.1"/>
    <property type="match status" value="1"/>
</dbReference>
<dbReference type="EMBL" id="JAKRRY010000018">
    <property type="protein sequence ID" value="MCW8347138.1"/>
    <property type="molecule type" value="Genomic_DNA"/>
</dbReference>
<dbReference type="Gene3D" id="3.40.50.180">
    <property type="entry name" value="Methylesterase CheB, C-terminal domain"/>
    <property type="match status" value="1"/>
</dbReference>
<dbReference type="InterPro" id="IPR035909">
    <property type="entry name" value="CheB_C"/>
</dbReference>
<dbReference type="Pfam" id="PF01339">
    <property type="entry name" value="CheB_methylest"/>
    <property type="match status" value="1"/>
</dbReference>
<dbReference type="GO" id="GO:0005737">
    <property type="term" value="C:cytoplasm"/>
    <property type="evidence" value="ECO:0007669"/>
    <property type="project" value="UniProtKB-SubCell"/>
</dbReference>
<dbReference type="PROSITE" id="PS50122">
    <property type="entry name" value="CHEB"/>
    <property type="match status" value="1"/>
</dbReference>
<feature type="active site" evidence="5 6">
    <location>
        <position position="205"/>
    </location>
</feature>
<dbReference type="Pfam" id="PF00072">
    <property type="entry name" value="Response_reg"/>
    <property type="match status" value="1"/>
</dbReference>
<dbReference type="InterPro" id="IPR011006">
    <property type="entry name" value="CheY-like_superfamily"/>
</dbReference>
<name>A0A9X3HXD1_9VIBR</name>
<evidence type="ECO:0000256" key="2">
    <source>
        <dbReference type="ARBA" id="ARBA00022500"/>
    </source>
</evidence>
<dbReference type="Proteomes" id="UP001155587">
    <property type="component" value="Unassembled WGS sequence"/>
</dbReference>
<comment type="domain">
    <text evidence="5">Contains a C-terminal catalytic domain, and an N-terminal region which modulates catalytic activity.</text>
</comment>
<dbReference type="GO" id="GO:0008984">
    <property type="term" value="F:protein-glutamate methylesterase activity"/>
    <property type="evidence" value="ECO:0007669"/>
    <property type="project" value="UniProtKB-UniRule"/>
</dbReference>
<evidence type="ECO:0000259" key="9">
    <source>
        <dbReference type="PROSITE" id="PS50122"/>
    </source>
</evidence>
<keyword evidence="11" id="KW-1185">Reference proteome</keyword>
<dbReference type="InterPro" id="IPR000673">
    <property type="entry name" value="Sig_transdc_resp-reg_Me-estase"/>
</dbReference>
<evidence type="ECO:0000313" key="10">
    <source>
        <dbReference type="EMBL" id="MCW8347138.1"/>
    </source>
</evidence>
<protein>
    <recommendedName>
        <fullName evidence="5">Protein-glutamate methylesterase/protein-glutamine glutaminase</fullName>
        <ecNumber evidence="5">3.1.1.61</ecNumber>
        <ecNumber evidence="5">3.5.1.44</ecNumber>
    </recommendedName>
</protein>
<evidence type="ECO:0000256" key="5">
    <source>
        <dbReference type="HAMAP-Rule" id="MF_00099"/>
    </source>
</evidence>
<dbReference type="Gene3D" id="3.40.50.2300">
    <property type="match status" value="1"/>
</dbReference>
<comment type="caution">
    <text evidence="10">The sequence shown here is derived from an EMBL/GenBank/DDBJ whole genome shotgun (WGS) entry which is preliminary data.</text>
</comment>
<dbReference type="PROSITE" id="PS50110">
    <property type="entry name" value="RESPONSE_REGULATORY"/>
    <property type="match status" value="1"/>
</dbReference>
<evidence type="ECO:0000256" key="4">
    <source>
        <dbReference type="ARBA" id="ARBA00048267"/>
    </source>
</evidence>
<dbReference type="PANTHER" id="PTHR42872:SF6">
    <property type="entry name" value="PROTEIN-GLUTAMATE METHYLESTERASE_PROTEIN-GLUTAMINE GLUTAMINASE"/>
    <property type="match status" value="1"/>
</dbReference>
<dbReference type="SMART" id="SM00448">
    <property type="entry name" value="REC"/>
    <property type="match status" value="1"/>
</dbReference>
<proteinExistence type="inferred from homology"/>
<dbReference type="CDD" id="cd17541">
    <property type="entry name" value="REC_CheB-like"/>
    <property type="match status" value="1"/>
</dbReference>
<dbReference type="PANTHER" id="PTHR42872">
    <property type="entry name" value="PROTEIN-GLUTAMATE METHYLESTERASE/PROTEIN-GLUTAMINE GLUTAMINASE"/>
    <property type="match status" value="1"/>
</dbReference>
<feature type="domain" description="CheB-type methylesterase" evidence="9">
    <location>
        <begin position="164"/>
        <end position="359"/>
    </location>
</feature>
<evidence type="ECO:0000256" key="1">
    <source>
        <dbReference type="ARBA" id="ARBA00022490"/>
    </source>
</evidence>
<keyword evidence="3 5" id="KW-0378">Hydrolase</keyword>
<evidence type="ECO:0000259" key="8">
    <source>
        <dbReference type="PROSITE" id="PS50110"/>
    </source>
</evidence>
<dbReference type="EC" id="3.5.1.44" evidence="5"/>
<dbReference type="SUPFAM" id="SSF52738">
    <property type="entry name" value="Methylesterase CheB, C-terminal domain"/>
    <property type="match status" value="1"/>
</dbReference>
<keyword evidence="1 5" id="KW-0963">Cytoplasm</keyword>
<dbReference type="HAMAP" id="MF_00099">
    <property type="entry name" value="CheB_chemtxs"/>
    <property type="match status" value="1"/>
</dbReference>
<evidence type="ECO:0000256" key="7">
    <source>
        <dbReference type="PROSITE-ProRule" id="PRU00169"/>
    </source>
</evidence>
<dbReference type="EC" id="3.1.1.61" evidence="5"/>
<comment type="catalytic activity">
    <reaction evidence="4 5">
        <text>[protein]-L-glutamate 5-O-methyl ester + H2O = L-glutamyl-[protein] + methanol + H(+)</text>
        <dbReference type="Rhea" id="RHEA:23236"/>
        <dbReference type="Rhea" id="RHEA-COMP:10208"/>
        <dbReference type="Rhea" id="RHEA-COMP:10311"/>
        <dbReference type="ChEBI" id="CHEBI:15377"/>
        <dbReference type="ChEBI" id="CHEBI:15378"/>
        <dbReference type="ChEBI" id="CHEBI:17790"/>
        <dbReference type="ChEBI" id="CHEBI:29973"/>
        <dbReference type="ChEBI" id="CHEBI:82795"/>
        <dbReference type="EC" id="3.1.1.61"/>
    </reaction>
</comment>
<dbReference type="RefSeq" id="WP_265675672.1">
    <property type="nucleotide sequence ID" value="NZ_JAKRRY010000018.1"/>
</dbReference>
<dbReference type="GO" id="GO:0006935">
    <property type="term" value="P:chemotaxis"/>
    <property type="evidence" value="ECO:0007669"/>
    <property type="project" value="UniProtKB-UniRule"/>
</dbReference>
<dbReference type="InterPro" id="IPR001789">
    <property type="entry name" value="Sig_transdc_resp-reg_receiver"/>
</dbReference>
<evidence type="ECO:0000256" key="6">
    <source>
        <dbReference type="PROSITE-ProRule" id="PRU00050"/>
    </source>
</evidence>
<reference evidence="10" key="1">
    <citation type="submission" date="2022-02" db="EMBL/GenBank/DDBJ databases">
        <title>Vibrio sp. nov, a new bacterium isolated from seawater.</title>
        <authorList>
            <person name="Yuan Y."/>
        </authorList>
    </citation>
    <scope>NUCLEOTIDE SEQUENCE</scope>
    <source>
        <strain evidence="10">ZSDZ65</strain>
    </source>
</reference>
<sequence length="364" mass="39133">MPLKVIITDSCHETCEVLNRIISSQANMTVAAIAHDAKQARALIKRIEPDVVTLAIELDGMNGLDFLDKIMTLRPMPVVIISKLIDRNPSIAQQALKLGAMSCLAKPHVHQSQDPNFEAFAISVIKQLKHAAVHFKYEQQKSSPLTNTIKSVAKSAVSPPNNKPSLGDVTHHLIAIGASTGGTEAITLLLKGLPTDCPGIVIAQHMPPGFTHSFAARLQGLCAIKVQEAQHDQIIRSGHAYIAPGNTHLLVQKRAGVYYTILSEGQPVNLHKPSIDVLFESIAENIKTLGVGVILTGMGKDGAAGLLKMKQAGAKTFAQDEKSSVVYGMPREAKKIGAVLQELPIDEMAQAILSVIKQTSKRSK</sequence>
<accession>A0A9X3HXD1</accession>
<comment type="function">
    <text evidence="5">Involved in chemotaxis. Part of a chemotaxis signal transduction system that modulates chemotaxis in response to various stimuli. Catalyzes the demethylation of specific methylglutamate residues introduced into the chemoreceptors (methyl-accepting chemotaxis proteins or MCP) by CheR. Also mediates the irreversible deamidation of specific glutamine residues to glutamic acid.</text>
</comment>
<dbReference type="SUPFAM" id="SSF52172">
    <property type="entry name" value="CheY-like"/>
    <property type="match status" value="1"/>
</dbReference>
<gene>
    <name evidence="5" type="primary">cheB</name>
    <name evidence="10" type="ORF">MD535_14125</name>
</gene>
<comment type="subcellular location">
    <subcellularLocation>
        <location evidence="5">Cytoplasm</location>
    </subcellularLocation>
</comment>
<dbReference type="PIRSF" id="PIRSF000876">
    <property type="entry name" value="RR_chemtxs_CheB"/>
    <property type="match status" value="1"/>
</dbReference>
<organism evidence="10 11">
    <name type="scientific">Vibrio qingdaonensis</name>
    <dbReference type="NCBI Taxonomy" id="2829491"/>
    <lineage>
        <taxon>Bacteria</taxon>
        <taxon>Pseudomonadati</taxon>
        <taxon>Pseudomonadota</taxon>
        <taxon>Gammaproteobacteria</taxon>
        <taxon>Vibrionales</taxon>
        <taxon>Vibrionaceae</taxon>
        <taxon>Vibrio</taxon>
    </lineage>
</organism>
<evidence type="ECO:0000256" key="3">
    <source>
        <dbReference type="ARBA" id="ARBA00022801"/>
    </source>
</evidence>
<dbReference type="GO" id="GO:0000156">
    <property type="term" value="F:phosphorelay response regulator activity"/>
    <property type="evidence" value="ECO:0007669"/>
    <property type="project" value="InterPro"/>
</dbReference>
<comment type="catalytic activity">
    <reaction evidence="5">
        <text>L-glutaminyl-[protein] + H2O = L-glutamyl-[protein] + NH4(+)</text>
        <dbReference type="Rhea" id="RHEA:16441"/>
        <dbReference type="Rhea" id="RHEA-COMP:10207"/>
        <dbReference type="Rhea" id="RHEA-COMP:10208"/>
        <dbReference type="ChEBI" id="CHEBI:15377"/>
        <dbReference type="ChEBI" id="CHEBI:28938"/>
        <dbReference type="ChEBI" id="CHEBI:29973"/>
        <dbReference type="ChEBI" id="CHEBI:30011"/>
        <dbReference type="EC" id="3.5.1.44"/>
    </reaction>
</comment>
<feature type="domain" description="Response regulatory" evidence="8">
    <location>
        <begin position="4"/>
        <end position="121"/>
    </location>
</feature>
<keyword evidence="2 5" id="KW-0145">Chemotaxis</keyword>
<feature type="active site" evidence="5 6">
    <location>
        <position position="301"/>
    </location>
</feature>
<dbReference type="GO" id="GO:0050568">
    <property type="term" value="F:protein-glutamine glutaminase activity"/>
    <property type="evidence" value="ECO:0007669"/>
    <property type="project" value="UniProtKB-UniRule"/>
</dbReference>
<dbReference type="AlphaFoldDB" id="A0A9X3HXD1"/>
<dbReference type="CDD" id="cd16432">
    <property type="entry name" value="CheB_Rec"/>
    <property type="match status" value="1"/>
</dbReference>
<feature type="active site" evidence="5 6">
    <location>
        <position position="179"/>
    </location>
</feature>
<dbReference type="InterPro" id="IPR008248">
    <property type="entry name" value="CheB-like"/>
</dbReference>